<protein>
    <submittedName>
        <fullName evidence="4">Uncharacterized protein</fullName>
    </submittedName>
</protein>
<proteinExistence type="inferred from homology"/>
<comment type="subcellular location">
    <subcellularLocation>
        <location evidence="1">Secreted</location>
    </subcellularLocation>
</comment>
<keyword evidence="2" id="KW-0964">Secreted</keyword>
<dbReference type="Gene3D" id="2.60.40.760">
    <property type="entry name" value="Expansin, cellulose-binding-like domain"/>
    <property type="match status" value="1"/>
</dbReference>
<sequence length="268" mass="28887">MALFSGKYFCFIVALFAISLKTCSCHNNTRWNSAGITWYGDREGPGSTGGACGYGDAVAKHPYQCMVSAGGPSLFKDGTGCGACYRLVCDHPLCTKKPIKVMIADECAGCTKEAFHFDLSGKAFGALAKRGKGDELRNLGELKVSACCKHPKSKIAIHVDAGANPYYMSFAVKFANGDGNFACVEIQPAGGKYLKMEEMRSAVWKLNPGCALKGPFNVRLTSAVTKKVIVAKDVIPEKWSPGAIYNSLVNFATPKKNSHKKPIQKKHK</sequence>
<dbReference type="PRINTS" id="PR01225">
    <property type="entry name" value="EXPANSNFAMLY"/>
</dbReference>
<dbReference type="Proteomes" id="UP000712600">
    <property type="component" value="Unassembled WGS sequence"/>
</dbReference>
<evidence type="ECO:0000256" key="1">
    <source>
        <dbReference type="ARBA" id="ARBA00004613"/>
    </source>
</evidence>
<gene>
    <name evidence="4" type="ORF">F2Q69_00049585</name>
</gene>
<reference evidence="4" key="1">
    <citation type="submission" date="2019-12" db="EMBL/GenBank/DDBJ databases">
        <title>Genome sequencing and annotation of Brassica cretica.</title>
        <authorList>
            <person name="Studholme D.J."/>
            <person name="Sarris P."/>
        </authorList>
    </citation>
    <scope>NUCLEOTIDE SEQUENCE</scope>
    <source>
        <strain evidence="4">PFS-109/04</strain>
        <tissue evidence="4">Leaf</tissue>
    </source>
</reference>
<dbReference type="InterPro" id="IPR007117">
    <property type="entry name" value="Expansin_CBD"/>
</dbReference>
<dbReference type="OrthoDB" id="406505at2759"/>
<dbReference type="GO" id="GO:0005576">
    <property type="term" value="C:extracellular region"/>
    <property type="evidence" value="ECO:0007669"/>
    <property type="project" value="UniProtKB-SubCell"/>
</dbReference>
<dbReference type="Gene3D" id="2.40.40.10">
    <property type="entry name" value="RlpA-like domain"/>
    <property type="match status" value="1"/>
</dbReference>
<dbReference type="AlphaFoldDB" id="A0A3N6SSM1"/>
<evidence type="ECO:0000313" key="4">
    <source>
        <dbReference type="EMBL" id="KAF3521689.1"/>
    </source>
</evidence>
<dbReference type="InterPro" id="IPR005795">
    <property type="entry name" value="LolPI"/>
</dbReference>
<dbReference type="Pfam" id="PF03330">
    <property type="entry name" value="DPBB_1"/>
    <property type="match status" value="1"/>
</dbReference>
<dbReference type="PROSITE" id="PS50843">
    <property type="entry name" value="EXPANSIN_CBD"/>
    <property type="match status" value="1"/>
</dbReference>
<dbReference type="Pfam" id="PF01357">
    <property type="entry name" value="Expansin_C"/>
    <property type="match status" value="1"/>
</dbReference>
<dbReference type="EMBL" id="QGKX02001347">
    <property type="protein sequence ID" value="KAF3521689.1"/>
    <property type="molecule type" value="Genomic_DNA"/>
</dbReference>
<name>A0A3N6SSM1_BRACR</name>
<dbReference type="CDD" id="cd22275">
    <property type="entry name" value="DPBB_EXPB_N"/>
    <property type="match status" value="1"/>
</dbReference>
<comment type="caution">
    <text evidence="4">The sequence shown here is derived from an EMBL/GenBank/DDBJ whole genome shotgun (WGS) entry which is preliminary data.</text>
</comment>
<dbReference type="PRINTS" id="PR00829">
    <property type="entry name" value="LOLP1ALLERGN"/>
</dbReference>
<dbReference type="PANTHER" id="PTHR31692:SF77">
    <property type="entry name" value="EXPANSIN-B5"/>
    <property type="match status" value="1"/>
</dbReference>
<evidence type="ECO:0000256" key="3">
    <source>
        <dbReference type="RuleBase" id="RU003460"/>
    </source>
</evidence>
<dbReference type="InterPro" id="IPR009009">
    <property type="entry name" value="RlpA-like_DPBB"/>
</dbReference>
<dbReference type="InterPro" id="IPR036749">
    <property type="entry name" value="Expansin_CBD_sf"/>
</dbReference>
<evidence type="ECO:0000313" key="5">
    <source>
        <dbReference type="Proteomes" id="UP000712600"/>
    </source>
</evidence>
<dbReference type="PROSITE" id="PS50842">
    <property type="entry name" value="EXPANSIN_EG45"/>
    <property type="match status" value="1"/>
</dbReference>
<evidence type="ECO:0000256" key="2">
    <source>
        <dbReference type="ARBA" id="ARBA00022525"/>
    </source>
</evidence>
<dbReference type="InterPro" id="IPR036908">
    <property type="entry name" value="RlpA-like_sf"/>
</dbReference>
<accession>A0A3N6SSM1</accession>
<comment type="similarity">
    <text evidence="3">Belongs to the expansin family.</text>
</comment>
<dbReference type="SUPFAM" id="SSF50685">
    <property type="entry name" value="Barwin-like endoglucanases"/>
    <property type="match status" value="1"/>
</dbReference>
<dbReference type="PANTHER" id="PTHR31692">
    <property type="entry name" value="EXPANSIN-B3"/>
    <property type="match status" value="1"/>
</dbReference>
<organism evidence="4 5">
    <name type="scientific">Brassica cretica</name>
    <name type="common">Mustard</name>
    <dbReference type="NCBI Taxonomy" id="69181"/>
    <lineage>
        <taxon>Eukaryota</taxon>
        <taxon>Viridiplantae</taxon>
        <taxon>Streptophyta</taxon>
        <taxon>Embryophyta</taxon>
        <taxon>Tracheophyta</taxon>
        <taxon>Spermatophyta</taxon>
        <taxon>Magnoliopsida</taxon>
        <taxon>eudicotyledons</taxon>
        <taxon>Gunneridae</taxon>
        <taxon>Pentapetalae</taxon>
        <taxon>rosids</taxon>
        <taxon>malvids</taxon>
        <taxon>Brassicales</taxon>
        <taxon>Brassicaceae</taxon>
        <taxon>Brassiceae</taxon>
        <taxon>Brassica</taxon>
    </lineage>
</organism>
<dbReference type="GO" id="GO:0009653">
    <property type="term" value="P:anatomical structure morphogenesis"/>
    <property type="evidence" value="ECO:0007669"/>
    <property type="project" value="UniProtKB-ARBA"/>
</dbReference>
<dbReference type="InterPro" id="IPR007118">
    <property type="entry name" value="Expan_Lol_pI"/>
</dbReference>
<dbReference type="SUPFAM" id="SSF49590">
    <property type="entry name" value="PHL pollen allergen"/>
    <property type="match status" value="1"/>
</dbReference>
<dbReference type="InterPro" id="IPR007112">
    <property type="entry name" value="Expansin/allergen_DPBB_dom"/>
</dbReference>